<reference evidence="2 3" key="1">
    <citation type="submission" date="2015-01" db="EMBL/GenBank/DDBJ databases">
        <title>Evolution of Trichinella species and genotypes.</title>
        <authorList>
            <person name="Korhonen P.K."/>
            <person name="Edoardo P."/>
            <person name="Giuseppe L.R."/>
            <person name="Gasser R.B."/>
        </authorList>
    </citation>
    <scope>NUCLEOTIDE SEQUENCE [LARGE SCALE GENOMIC DNA]</scope>
    <source>
        <strain evidence="2">ISS1980</strain>
    </source>
</reference>
<protein>
    <submittedName>
        <fullName evidence="2">Uncharacterized protein</fullName>
    </submittedName>
</protein>
<feature type="compositionally biased region" description="Basic and acidic residues" evidence="1">
    <location>
        <begin position="58"/>
        <end position="70"/>
    </location>
</feature>
<evidence type="ECO:0000313" key="2">
    <source>
        <dbReference type="EMBL" id="KRZ71889.1"/>
    </source>
</evidence>
<keyword evidence="3" id="KW-1185">Reference proteome</keyword>
<comment type="caution">
    <text evidence="2">The sequence shown here is derived from an EMBL/GenBank/DDBJ whole genome shotgun (WGS) entry which is preliminary data.</text>
</comment>
<gene>
    <name evidence="2" type="ORF">T10_6649</name>
</gene>
<dbReference type="Proteomes" id="UP000054843">
    <property type="component" value="Unassembled WGS sequence"/>
</dbReference>
<proteinExistence type="predicted"/>
<evidence type="ECO:0000313" key="3">
    <source>
        <dbReference type="Proteomes" id="UP000054843"/>
    </source>
</evidence>
<sequence>MRTVVVQTQMTPAGRERVSEIVIRPWSKPSRVGHRRDALRQLLETATLHSQRKCTRGAAKEGLRSGRLKEEEQEND</sequence>
<organism evidence="2 3">
    <name type="scientific">Trichinella papuae</name>
    <dbReference type="NCBI Taxonomy" id="268474"/>
    <lineage>
        <taxon>Eukaryota</taxon>
        <taxon>Metazoa</taxon>
        <taxon>Ecdysozoa</taxon>
        <taxon>Nematoda</taxon>
        <taxon>Enoplea</taxon>
        <taxon>Dorylaimia</taxon>
        <taxon>Trichinellida</taxon>
        <taxon>Trichinellidae</taxon>
        <taxon>Trichinella</taxon>
    </lineage>
</organism>
<name>A0A0V1MJ32_9BILA</name>
<feature type="region of interest" description="Disordered" evidence="1">
    <location>
        <begin position="52"/>
        <end position="76"/>
    </location>
</feature>
<dbReference type="EMBL" id="JYDO01000088">
    <property type="protein sequence ID" value="KRZ71889.1"/>
    <property type="molecule type" value="Genomic_DNA"/>
</dbReference>
<evidence type="ECO:0000256" key="1">
    <source>
        <dbReference type="SAM" id="MobiDB-lite"/>
    </source>
</evidence>
<dbReference type="AlphaFoldDB" id="A0A0V1MJ32"/>
<accession>A0A0V1MJ32</accession>